<dbReference type="InterPro" id="IPR039421">
    <property type="entry name" value="Type_1_exporter"/>
</dbReference>
<dbReference type="PANTHER" id="PTHR43394">
    <property type="entry name" value="ATP-DEPENDENT PERMEASE MDL1, MITOCHONDRIAL"/>
    <property type="match status" value="1"/>
</dbReference>
<dbReference type="Gene3D" id="1.20.1560.10">
    <property type="entry name" value="ABC transporter type 1, transmembrane domain"/>
    <property type="match status" value="1"/>
</dbReference>
<accession>A0ABW4XGB7</accession>
<feature type="domain" description="ABC transporter" evidence="6">
    <location>
        <begin position="321"/>
        <end position="534"/>
    </location>
</feature>
<evidence type="ECO:0000313" key="9">
    <source>
        <dbReference type="Proteomes" id="UP001597380"/>
    </source>
</evidence>
<dbReference type="InterPro" id="IPR036640">
    <property type="entry name" value="ABC1_TM_sf"/>
</dbReference>
<evidence type="ECO:0000313" key="8">
    <source>
        <dbReference type="EMBL" id="MFD2094545.1"/>
    </source>
</evidence>
<feature type="transmembrane region" description="Helical" evidence="5">
    <location>
        <begin position="122"/>
        <end position="146"/>
    </location>
</feature>
<name>A0ABW4XGB7_9GAMM</name>
<dbReference type="Proteomes" id="UP001597380">
    <property type="component" value="Unassembled WGS sequence"/>
</dbReference>
<dbReference type="Gene3D" id="3.40.50.300">
    <property type="entry name" value="P-loop containing nucleotide triphosphate hydrolases"/>
    <property type="match status" value="1"/>
</dbReference>
<feature type="transmembrane region" description="Helical" evidence="5">
    <location>
        <begin position="46"/>
        <end position="66"/>
    </location>
</feature>
<sequence>MRLTRTVDKDVIGKVFVPSILINLLSLAVPLTVLQIYDRILPNQSYGTATLLIAGACIAVLLEALIRFVRSWLLSAAASNTEKATFDELVTRVTSSKPDALRIVGAAGVDNGLSSISKVREWYSGGIVAGFIDLPFALLFLSLVFYIGGSLVAVPIAVWATATIIVWLVSLKSRRLGKHASQKDQERKSFMLLLGQTLQGIKRQAVESRLYSQFKRSNDARFLSKSSEEQQNAFALEFIQLASLMTSVVIVVTGALWVLNGDLTTGGLAACSILSGRAVAPLSALIGMRVKLNTIHTANHSIQQIQILPTEHELPDTGETVDTLVITKLKAHRYGRLYITSLSVNRGEILHLSSQDRHVDSFFAGILAGIDEIQSGQVEINGNPRSLSVLSALTSYAGVKGQLVSGTLLDNLCGFDPEKTDRAQQYAEKLGLSSKLAQLSEGLETKVGHTPSSPLSMGNIKLLNLATQLATPANIVVLDKPDASLDLDGLASLVKVLQEEKAQGRIIILVSHYSELINLADKSVVIEQSKQGEAA</sequence>
<dbReference type="PROSITE" id="PS50929">
    <property type="entry name" value="ABC_TM1F"/>
    <property type="match status" value="1"/>
</dbReference>
<evidence type="ECO:0000256" key="5">
    <source>
        <dbReference type="SAM" id="Phobius"/>
    </source>
</evidence>
<reference evidence="9" key="1">
    <citation type="journal article" date="2019" name="Int. J. Syst. Evol. Microbiol.">
        <title>The Global Catalogue of Microorganisms (GCM) 10K type strain sequencing project: providing services to taxonomists for standard genome sequencing and annotation.</title>
        <authorList>
            <consortium name="The Broad Institute Genomics Platform"/>
            <consortium name="The Broad Institute Genome Sequencing Center for Infectious Disease"/>
            <person name="Wu L."/>
            <person name="Ma J."/>
        </authorList>
    </citation>
    <scope>NUCLEOTIDE SEQUENCE [LARGE SCALE GENOMIC DNA]</scope>
    <source>
        <strain evidence="9">CGMCC 1.10992</strain>
    </source>
</reference>
<evidence type="ECO:0000259" key="7">
    <source>
        <dbReference type="PROSITE" id="PS50929"/>
    </source>
</evidence>
<dbReference type="EMBL" id="JBHUHT010000004">
    <property type="protein sequence ID" value="MFD2094545.1"/>
    <property type="molecule type" value="Genomic_DNA"/>
</dbReference>
<feature type="transmembrane region" description="Helical" evidence="5">
    <location>
        <begin position="234"/>
        <end position="259"/>
    </location>
</feature>
<dbReference type="SUPFAM" id="SSF90123">
    <property type="entry name" value="ABC transporter transmembrane region"/>
    <property type="match status" value="1"/>
</dbReference>
<proteinExistence type="predicted"/>
<feature type="domain" description="ABC transmembrane type-1" evidence="7">
    <location>
        <begin position="19"/>
        <end position="294"/>
    </location>
</feature>
<protein>
    <submittedName>
        <fullName evidence="8">ABC transporter transmembrane domain-containing protein</fullName>
    </submittedName>
</protein>
<feature type="transmembrane region" description="Helical" evidence="5">
    <location>
        <begin position="152"/>
        <end position="171"/>
    </location>
</feature>
<keyword evidence="3 5" id="KW-1133">Transmembrane helix</keyword>
<feature type="transmembrane region" description="Helical" evidence="5">
    <location>
        <begin position="12"/>
        <end position="34"/>
    </location>
</feature>
<keyword evidence="2 5" id="KW-0812">Transmembrane</keyword>
<evidence type="ECO:0000256" key="2">
    <source>
        <dbReference type="ARBA" id="ARBA00022692"/>
    </source>
</evidence>
<dbReference type="InterPro" id="IPR011527">
    <property type="entry name" value="ABC1_TM_dom"/>
</dbReference>
<dbReference type="InterPro" id="IPR027417">
    <property type="entry name" value="P-loop_NTPase"/>
</dbReference>
<dbReference type="InterPro" id="IPR003439">
    <property type="entry name" value="ABC_transporter-like_ATP-bd"/>
</dbReference>
<evidence type="ECO:0000256" key="3">
    <source>
        <dbReference type="ARBA" id="ARBA00022989"/>
    </source>
</evidence>
<evidence type="ECO:0000256" key="1">
    <source>
        <dbReference type="ARBA" id="ARBA00004651"/>
    </source>
</evidence>
<dbReference type="SUPFAM" id="SSF52540">
    <property type="entry name" value="P-loop containing nucleoside triphosphate hydrolases"/>
    <property type="match status" value="1"/>
</dbReference>
<evidence type="ECO:0000256" key="4">
    <source>
        <dbReference type="ARBA" id="ARBA00023136"/>
    </source>
</evidence>
<dbReference type="PROSITE" id="PS50893">
    <property type="entry name" value="ABC_TRANSPORTER_2"/>
    <property type="match status" value="1"/>
</dbReference>
<organism evidence="8 9">
    <name type="scientific">Corallincola platygyrae</name>
    <dbReference type="NCBI Taxonomy" id="1193278"/>
    <lineage>
        <taxon>Bacteria</taxon>
        <taxon>Pseudomonadati</taxon>
        <taxon>Pseudomonadota</taxon>
        <taxon>Gammaproteobacteria</taxon>
        <taxon>Alteromonadales</taxon>
        <taxon>Psychromonadaceae</taxon>
        <taxon>Corallincola</taxon>
    </lineage>
</organism>
<keyword evidence="9" id="KW-1185">Reference proteome</keyword>
<dbReference type="PANTHER" id="PTHR43394:SF1">
    <property type="entry name" value="ATP-BINDING CASSETTE SUB-FAMILY B MEMBER 10, MITOCHONDRIAL"/>
    <property type="match status" value="1"/>
</dbReference>
<keyword evidence="4 5" id="KW-0472">Membrane</keyword>
<dbReference type="RefSeq" id="WP_345338708.1">
    <property type="nucleotide sequence ID" value="NZ_BAABLI010000007.1"/>
</dbReference>
<evidence type="ECO:0000259" key="6">
    <source>
        <dbReference type="PROSITE" id="PS50893"/>
    </source>
</evidence>
<comment type="caution">
    <text evidence="8">The sequence shown here is derived from an EMBL/GenBank/DDBJ whole genome shotgun (WGS) entry which is preliminary data.</text>
</comment>
<gene>
    <name evidence="8" type="ORF">ACFSJ3_00985</name>
</gene>
<dbReference type="Pfam" id="PF00664">
    <property type="entry name" value="ABC_membrane"/>
    <property type="match status" value="1"/>
</dbReference>
<comment type="subcellular location">
    <subcellularLocation>
        <location evidence="1">Cell membrane</location>
        <topology evidence="1">Multi-pass membrane protein</topology>
    </subcellularLocation>
</comment>